<sequence length="1471" mass="161071">MRAVSDPDFDNTMTRHLFSSFSGRRIGKTLAASALLLSLAAPFAAQSAIRILGPQDESPSPNAVEPLSQTTQPRSTENRRQAVGPTRDTDTLWSIASDYKPSNAVTVYQTLGAIYRLNPAAFENNNIHGLVPGSTLLLPTLSEIRRERTDDVAQRLQIDQARKDAQRLVDNRPLSQQVTAPTATPAPQPVQPAKPALSVATAPAAEKEAMPESVTDTVKTDAQGEMAAETAMTPKQEMAESGTEMTPPKPDMTAVQNQINESDLQMGKLVESNHILKIRLAEVQNELAALKDQMTGDEELTEEIREFLEIQRARQAQMEMKEPTFLESLVASPLMLATVAIIPALLIIGAAAFFIMRRRKDDNNVEEPEGLDGEMPDDMPVIMVPEPGDDTDELILEDDELEVTEDTDADDLFGDDSIFDSELDDINLSDSLELSEEPEDSGLDLDADTDFGADTDLTASLDDDFDTSTDFNVEPSTDGAIGLEDMERALDEMSSSPEESELSPDEALAAMWEQSLAGGDDEVDDIDALLNAEQGGEADEKEPLPEEPVEETEPDTNEALFDRVLEDEPEVDLTQDIDLSDDDDLLSGMDGEESSPDVSADAASDDTADMLDELLGEDIDLNDDDFLNLNEEDANIGETDALLDELFDGEDLDEDGNPVEPVAKDDLDELSLDTQQDDDLSDTDALLDEFLSEDDGDPLDESALLDEAIDDDDLLEDVLGQPEDDSEVDLGETDALLDDLLGDDDEDDEAALLNDVDDEDLLGDDLLSLDDDQLTEELPQSDDADFDDLLDEKAQQSELDELEGLLDEAADNEAEQDLDLGLNSDVLSDDVDVLSDDSTVQDMAELESLIDDQPLDEEEIPDASDDDMALLDEALESDEESALDTNLHDDPDAVSEQAVDPEEDIVADETIPEEEIDASNEEMELLDSLLDEEAEESVASESEQGPELDTEEPEFEVADDPESSAQDAEPELAEELSAFVDDEPNDEETNPVAADSADAGFETDTLEAEALSPEDDELLLDESSETDELEPPVFDESALEASDDLGADAETVTEADAEEDIHDEVEEEDNFDLSSLPEYDEEAALADIDLEPAPIEESDDYEDDDEPIDFNNLPEYTEEDAAAEFDVQPESPLETENTQADTASEETATEESATEEFAVADEPTDLEDFAEEDVAAEDVVNALDEEPEQDTPEQDTPEDVFTATEPNTLAFPKVDEISLDDLGEFDEAHALDAAMEEQRELEEGIPESERSRFTQESPPHSAGYRAAELDDIAELEDDAHQVAGLNMDALLSEDYDDDQFGLGDFETEELDIPEDESGIWNAEAEPEPELESEDWSEQPEVLGDDVKSMELEADLEGLLEDAESELVEESTSDRNYISIEELMKDDGTLQEDPDSLKMDLDVGLEDFPDVLSDIQHADVDSSGQTAMQMDLAKAYLEMNDVDGALQLLEKVMQGDDVKLKDEARKLIENLN</sequence>
<feature type="region of interest" description="Disordered" evidence="2">
    <location>
        <begin position="433"/>
        <end position="616"/>
    </location>
</feature>
<evidence type="ECO:0000256" key="2">
    <source>
        <dbReference type="SAM" id="MobiDB-lite"/>
    </source>
</evidence>
<keyword evidence="3" id="KW-0812">Transmembrane</keyword>
<feature type="region of interest" description="Disordered" evidence="2">
    <location>
        <begin position="849"/>
        <end position="1208"/>
    </location>
</feature>
<feature type="compositionally biased region" description="Acidic residues" evidence="2">
    <location>
        <begin position="433"/>
        <end position="453"/>
    </location>
</feature>
<gene>
    <name evidence="4" type="ORF">LRP49_15125</name>
</gene>
<dbReference type="RefSeq" id="WP_274143139.1">
    <property type="nucleotide sequence ID" value="NZ_JAJUBB010000010.1"/>
</dbReference>
<protein>
    <recommendedName>
        <fullName evidence="6">Pilus assembly protein FimV</fullName>
    </recommendedName>
</protein>
<dbReference type="InterPro" id="IPR020011">
    <property type="entry name" value="FimV_C"/>
</dbReference>
<dbReference type="InterPro" id="IPR020012">
    <property type="entry name" value="LysM_FimV"/>
</dbReference>
<feature type="transmembrane region" description="Helical" evidence="3">
    <location>
        <begin position="334"/>
        <end position="355"/>
    </location>
</feature>
<feature type="compositionally biased region" description="Acidic residues" evidence="2">
    <location>
        <begin position="899"/>
        <end position="989"/>
    </location>
</feature>
<feature type="region of interest" description="Disordered" evidence="2">
    <location>
        <begin position="646"/>
        <end position="680"/>
    </location>
</feature>
<feature type="region of interest" description="Disordered" evidence="2">
    <location>
        <begin position="230"/>
        <end position="249"/>
    </location>
</feature>
<keyword evidence="3" id="KW-1133">Transmembrane helix</keyword>
<feature type="compositionally biased region" description="Acidic residues" evidence="2">
    <location>
        <begin position="1078"/>
        <end position="1108"/>
    </location>
</feature>
<proteinExistence type="predicted"/>
<evidence type="ECO:0008006" key="6">
    <source>
        <dbReference type="Google" id="ProtNLM"/>
    </source>
</evidence>
<feature type="region of interest" description="Disordered" evidence="2">
    <location>
        <begin position="1310"/>
        <end position="1341"/>
    </location>
</feature>
<feature type="compositionally biased region" description="Acidic residues" evidence="2">
    <location>
        <begin position="646"/>
        <end position="657"/>
    </location>
</feature>
<name>A0ABT5QND7_9GAMM</name>
<dbReference type="EMBL" id="JAJUBB010000010">
    <property type="protein sequence ID" value="MDD1782503.1"/>
    <property type="molecule type" value="Genomic_DNA"/>
</dbReference>
<feature type="compositionally biased region" description="Acidic residues" evidence="2">
    <location>
        <begin position="666"/>
        <end position="680"/>
    </location>
</feature>
<evidence type="ECO:0000256" key="3">
    <source>
        <dbReference type="SAM" id="Phobius"/>
    </source>
</evidence>
<feature type="region of interest" description="Disordered" evidence="2">
    <location>
        <begin position="177"/>
        <end position="216"/>
    </location>
</feature>
<feature type="region of interest" description="Disordered" evidence="2">
    <location>
        <begin position="54"/>
        <end position="88"/>
    </location>
</feature>
<feature type="compositionally biased region" description="Polar residues" evidence="2">
    <location>
        <begin position="57"/>
        <end position="75"/>
    </location>
</feature>
<evidence type="ECO:0000256" key="1">
    <source>
        <dbReference type="SAM" id="Coils"/>
    </source>
</evidence>
<comment type="caution">
    <text evidence="4">The sequence shown here is derived from an EMBL/GenBank/DDBJ whole genome shotgun (WGS) entry which is preliminary data.</text>
</comment>
<keyword evidence="1" id="KW-0175">Coiled coil</keyword>
<organism evidence="4 5">
    <name type="scientific">Enterovibrio qingdaonensis</name>
    <dbReference type="NCBI Taxonomy" id="2899818"/>
    <lineage>
        <taxon>Bacteria</taxon>
        <taxon>Pseudomonadati</taxon>
        <taxon>Pseudomonadota</taxon>
        <taxon>Gammaproteobacteria</taxon>
        <taxon>Vibrionales</taxon>
        <taxon>Vibrionaceae</taxon>
        <taxon>Enterovibrio</taxon>
    </lineage>
</organism>
<accession>A0ABT5QND7</accession>
<feature type="compositionally biased region" description="Acidic residues" evidence="2">
    <location>
        <begin position="567"/>
        <end position="595"/>
    </location>
</feature>
<dbReference type="NCBIfam" id="TIGR03504">
    <property type="entry name" value="FimV_Cterm"/>
    <property type="match status" value="1"/>
</dbReference>
<feature type="compositionally biased region" description="Acidic residues" evidence="2">
    <location>
        <begin position="536"/>
        <end position="556"/>
    </location>
</feature>
<feature type="compositionally biased region" description="Basic and acidic residues" evidence="2">
    <location>
        <begin position="1232"/>
        <end position="1253"/>
    </location>
</feature>
<feature type="compositionally biased region" description="Acidic residues" evidence="2">
    <location>
        <begin position="1324"/>
        <end position="1337"/>
    </location>
</feature>
<dbReference type="Proteomes" id="UP001149821">
    <property type="component" value="Unassembled WGS sequence"/>
</dbReference>
<feature type="compositionally biased region" description="Acidic residues" evidence="2">
    <location>
        <begin position="603"/>
        <end position="616"/>
    </location>
</feature>
<feature type="compositionally biased region" description="Acidic residues" evidence="2">
    <location>
        <begin position="1183"/>
        <end position="1198"/>
    </location>
</feature>
<evidence type="ECO:0000313" key="5">
    <source>
        <dbReference type="Proteomes" id="UP001149821"/>
    </source>
</evidence>
<keyword evidence="3" id="KW-0472">Membrane</keyword>
<feature type="compositionally biased region" description="Acidic residues" evidence="2">
    <location>
        <begin position="1004"/>
        <end position="1030"/>
    </location>
</feature>
<feature type="coiled-coil region" evidence="1">
    <location>
        <begin position="273"/>
        <end position="300"/>
    </location>
</feature>
<keyword evidence="5" id="KW-1185">Reference proteome</keyword>
<reference evidence="4" key="1">
    <citation type="submission" date="2021-12" db="EMBL/GenBank/DDBJ databases">
        <title>Enterovibrio ZSDZ35 sp. nov. and Enterovibrio ZSDZ42 sp. nov., isolated from coastal seawater in Qingdao.</title>
        <authorList>
            <person name="Zhang P."/>
        </authorList>
    </citation>
    <scope>NUCLEOTIDE SEQUENCE</scope>
    <source>
        <strain evidence="4">ZSDZ35</strain>
    </source>
</reference>
<feature type="region of interest" description="Disordered" evidence="2">
    <location>
        <begin position="1232"/>
        <end position="1262"/>
    </location>
</feature>
<feature type="compositionally biased region" description="Acidic residues" evidence="2">
    <location>
        <begin position="849"/>
        <end position="882"/>
    </location>
</feature>
<evidence type="ECO:0000313" key="4">
    <source>
        <dbReference type="EMBL" id="MDD1782503.1"/>
    </source>
</evidence>
<dbReference type="NCBIfam" id="TIGR03505">
    <property type="entry name" value="FimV_core"/>
    <property type="match status" value="1"/>
</dbReference>
<feature type="compositionally biased region" description="Acidic residues" evidence="2">
    <location>
        <begin position="1143"/>
        <end position="1176"/>
    </location>
</feature>
<feature type="compositionally biased region" description="Acidic residues" evidence="2">
    <location>
        <begin position="1037"/>
        <end position="1071"/>
    </location>
</feature>